<keyword evidence="2" id="KW-1185">Reference proteome</keyword>
<sequence>MTTPSDQERWAAVVAARSELHRVQADFHQDAADPAGVLREALRGNVGGQATALLYLGGLSRDAAALLPELVALTISDRFHGYARAAIAQIRRDELMPELEPLVTQHLESGDDYEYWRLGDLLAYLQAWPLLRDLVQRALADADPEVREAGRFYADEYAVSLRTT</sequence>
<comment type="caution">
    <text evidence="1">The sequence shown here is derived from an EMBL/GenBank/DDBJ whole genome shotgun (WGS) entry which is preliminary data.</text>
</comment>
<evidence type="ECO:0000313" key="2">
    <source>
        <dbReference type="Proteomes" id="UP000778578"/>
    </source>
</evidence>
<dbReference type="Proteomes" id="UP000778578">
    <property type="component" value="Unassembled WGS sequence"/>
</dbReference>
<name>A0ABS7Q9X2_9ACTN</name>
<accession>A0ABS7Q9X2</accession>
<proteinExistence type="predicted"/>
<dbReference type="RefSeq" id="WP_222964449.1">
    <property type="nucleotide sequence ID" value="NZ_JAINZZ010000025.1"/>
</dbReference>
<gene>
    <name evidence="1" type="ORF">K7862_20125</name>
</gene>
<reference evidence="1 2" key="1">
    <citation type="submission" date="2021-08" db="EMBL/GenBank/DDBJ databases">
        <title>WGS of actinomycetes from Thailand.</title>
        <authorList>
            <person name="Thawai C."/>
        </authorList>
    </citation>
    <scope>NUCLEOTIDE SEQUENCE [LARGE SCALE GENOMIC DNA]</scope>
    <source>
        <strain evidence="1 2">PLK6-54</strain>
    </source>
</reference>
<dbReference type="EMBL" id="JAINZZ010000025">
    <property type="protein sequence ID" value="MBY8879921.1"/>
    <property type="molecule type" value="Genomic_DNA"/>
</dbReference>
<evidence type="ECO:0008006" key="3">
    <source>
        <dbReference type="Google" id="ProtNLM"/>
    </source>
</evidence>
<organism evidence="1 2">
    <name type="scientific">Actinacidiphila acidipaludis</name>
    <dbReference type="NCBI Taxonomy" id="2873382"/>
    <lineage>
        <taxon>Bacteria</taxon>
        <taxon>Bacillati</taxon>
        <taxon>Actinomycetota</taxon>
        <taxon>Actinomycetes</taxon>
        <taxon>Kitasatosporales</taxon>
        <taxon>Streptomycetaceae</taxon>
        <taxon>Actinacidiphila</taxon>
    </lineage>
</organism>
<evidence type="ECO:0000313" key="1">
    <source>
        <dbReference type="EMBL" id="MBY8879921.1"/>
    </source>
</evidence>
<protein>
    <recommendedName>
        <fullName evidence="3">HEAT repeat domain-containing protein</fullName>
    </recommendedName>
</protein>